<protein>
    <submittedName>
        <fullName evidence="1">Uncharacterized protein</fullName>
    </submittedName>
</protein>
<gene>
    <name evidence="1" type="ORF">CY34DRAFT_19673</name>
</gene>
<evidence type="ECO:0000313" key="1">
    <source>
        <dbReference type="EMBL" id="KIK31682.1"/>
    </source>
</evidence>
<organism evidence="1 2">
    <name type="scientific">Suillus luteus UH-Slu-Lm8-n1</name>
    <dbReference type="NCBI Taxonomy" id="930992"/>
    <lineage>
        <taxon>Eukaryota</taxon>
        <taxon>Fungi</taxon>
        <taxon>Dikarya</taxon>
        <taxon>Basidiomycota</taxon>
        <taxon>Agaricomycotina</taxon>
        <taxon>Agaricomycetes</taxon>
        <taxon>Agaricomycetidae</taxon>
        <taxon>Boletales</taxon>
        <taxon>Suillineae</taxon>
        <taxon>Suillaceae</taxon>
        <taxon>Suillus</taxon>
    </lineage>
</organism>
<dbReference type="OrthoDB" id="360653at2759"/>
<reference evidence="1 2" key="1">
    <citation type="submission" date="2014-04" db="EMBL/GenBank/DDBJ databases">
        <authorList>
            <consortium name="DOE Joint Genome Institute"/>
            <person name="Kuo A."/>
            <person name="Ruytinx J."/>
            <person name="Rineau F."/>
            <person name="Colpaert J."/>
            <person name="Kohler A."/>
            <person name="Nagy L.G."/>
            <person name="Floudas D."/>
            <person name="Copeland A."/>
            <person name="Barry K.W."/>
            <person name="Cichocki N."/>
            <person name="Veneault-Fourrey C."/>
            <person name="LaButti K."/>
            <person name="Lindquist E.A."/>
            <person name="Lipzen A."/>
            <person name="Lundell T."/>
            <person name="Morin E."/>
            <person name="Murat C."/>
            <person name="Sun H."/>
            <person name="Tunlid A."/>
            <person name="Henrissat B."/>
            <person name="Grigoriev I.V."/>
            <person name="Hibbett D.S."/>
            <person name="Martin F."/>
            <person name="Nordberg H.P."/>
            <person name="Cantor M.N."/>
            <person name="Hua S.X."/>
        </authorList>
    </citation>
    <scope>NUCLEOTIDE SEQUENCE [LARGE SCALE GENOMIC DNA]</scope>
    <source>
        <strain evidence="1 2">UH-Slu-Lm8-n1</strain>
    </source>
</reference>
<dbReference type="AlphaFoldDB" id="A0A0D0ABQ1"/>
<dbReference type="InParanoid" id="A0A0D0ABQ1"/>
<dbReference type="EMBL" id="KN836749">
    <property type="protein sequence ID" value="KIK31682.1"/>
    <property type="molecule type" value="Genomic_DNA"/>
</dbReference>
<dbReference type="Proteomes" id="UP000054485">
    <property type="component" value="Unassembled WGS sequence"/>
</dbReference>
<proteinExistence type="predicted"/>
<sequence>MTWILGKKNDLGETPPYIGFGFGFGVPLFDPITFEAQVFLTLGQCTSLVEKHNRSDVEINAVGRPFLPAQALLTAPHFLKHLVKTAVWLPDFIG</sequence>
<accession>A0A0D0ABQ1</accession>
<dbReference type="HOGENOM" id="CLU_2387637_0_0_1"/>
<name>A0A0D0ABQ1_9AGAM</name>
<keyword evidence="2" id="KW-1185">Reference proteome</keyword>
<evidence type="ECO:0000313" key="2">
    <source>
        <dbReference type="Proteomes" id="UP000054485"/>
    </source>
</evidence>
<reference evidence="2" key="2">
    <citation type="submission" date="2015-01" db="EMBL/GenBank/DDBJ databases">
        <title>Evolutionary Origins and Diversification of the Mycorrhizal Mutualists.</title>
        <authorList>
            <consortium name="DOE Joint Genome Institute"/>
            <consortium name="Mycorrhizal Genomics Consortium"/>
            <person name="Kohler A."/>
            <person name="Kuo A."/>
            <person name="Nagy L.G."/>
            <person name="Floudas D."/>
            <person name="Copeland A."/>
            <person name="Barry K.W."/>
            <person name="Cichocki N."/>
            <person name="Veneault-Fourrey C."/>
            <person name="LaButti K."/>
            <person name="Lindquist E.A."/>
            <person name="Lipzen A."/>
            <person name="Lundell T."/>
            <person name="Morin E."/>
            <person name="Murat C."/>
            <person name="Riley R."/>
            <person name="Ohm R."/>
            <person name="Sun H."/>
            <person name="Tunlid A."/>
            <person name="Henrissat B."/>
            <person name="Grigoriev I.V."/>
            <person name="Hibbett D.S."/>
            <person name="Martin F."/>
        </authorList>
    </citation>
    <scope>NUCLEOTIDE SEQUENCE [LARGE SCALE GENOMIC DNA]</scope>
    <source>
        <strain evidence="2">UH-Slu-Lm8-n1</strain>
    </source>
</reference>